<organism evidence="1 2">
    <name type="scientific">Streblomastix strix</name>
    <dbReference type="NCBI Taxonomy" id="222440"/>
    <lineage>
        <taxon>Eukaryota</taxon>
        <taxon>Metamonada</taxon>
        <taxon>Preaxostyla</taxon>
        <taxon>Oxymonadida</taxon>
        <taxon>Streblomastigidae</taxon>
        <taxon>Streblomastix</taxon>
    </lineage>
</organism>
<accession>A0A5J4WXW5</accession>
<dbReference type="AlphaFoldDB" id="A0A5J4WXW5"/>
<name>A0A5J4WXW5_9EUKA</name>
<evidence type="ECO:0000313" key="2">
    <source>
        <dbReference type="Proteomes" id="UP000324800"/>
    </source>
</evidence>
<evidence type="ECO:0000313" key="1">
    <source>
        <dbReference type="EMBL" id="KAA6399924.1"/>
    </source>
</evidence>
<gene>
    <name evidence="1" type="ORF">EZS28_004553</name>
</gene>
<sequence>MLKITCDEYMIYAKFLNSLISVATKAPTEIERYTTANVAYRAMGLIRLYCPSINNYITSIEPKQFGAQNGLAVRYLFGKQVDINPNGTFTSSDEQPINHSIKGHKKEFDDFIDEHQITF</sequence>
<dbReference type="EMBL" id="SNRW01000654">
    <property type="protein sequence ID" value="KAA6399924.1"/>
    <property type="molecule type" value="Genomic_DNA"/>
</dbReference>
<reference evidence="1 2" key="1">
    <citation type="submission" date="2019-03" db="EMBL/GenBank/DDBJ databases">
        <title>Single cell metagenomics reveals metabolic interactions within the superorganism composed of flagellate Streblomastix strix and complex community of Bacteroidetes bacteria on its surface.</title>
        <authorList>
            <person name="Treitli S.C."/>
            <person name="Kolisko M."/>
            <person name="Husnik F."/>
            <person name="Keeling P."/>
            <person name="Hampl V."/>
        </authorList>
    </citation>
    <scope>NUCLEOTIDE SEQUENCE [LARGE SCALE GENOMIC DNA]</scope>
    <source>
        <strain evidence="1">ST1C</strain>
    </source>
</reference>
<proteinExistence type="predicted"/>
<dbReference type="Proteomes" id="UP000324800">
    <property type="component" value="Unassembled WGS sequence"/>
</dbReference>
<comment type="caution">
    <text evidence="1">The sequence shown here is derived from an EMBL/GenBank/DDBJ whole genome shotgun (WGS) entry which is preliminary data.</text>
</comment>
<protein>
    <submittedName>
        <fullName evidence="1">Uncharacterized protein</fullName>
    </submittedName>
</protein>